<dbReference type="GO" id="GO:0020037">
    <property type="term" value="F:heme binding"/>
    <property type="evidence" value="ECO:0007669"/>
    <property type="project" value="InterPro"/>
</dbReference>
<keyword evidence="3" id="KW-0813">Transport</keyword>
<dbReference type="InterPro" id="IPR002323">
    <property type="entry name" value="Cyt_CIE"/>
</dbReference>
<dbReference type="Gene3D" id="1.10.760.10">
    <property type="entry name" value="Cytochrome c-like domain"/>
    <property type="match status" value="1"/>
</dbReference>
<proteinExistence type="inferred from homology"/>
<name>A0A7R8X238_9CRUS</name>
<reference evidence="8" key="1">
    <citation type="submission" date="2020-11" db="EMBL/GenBank/DDBJ databases">
        <authorList>
            <person name="Tran Van P."/>
        </authorList>
    </citation>
    <scope>NUCLEOTIDE SEQUENCE</scope>
</reference>
<gene>
    <name evidence="8" type="ORF">CTOB1V02_LOCUS17188</name>
</gene>
<dbReference type="PANTHER" id="PTHR40942:SF4">
    <property type="entry name" value="CYTOCHROME C5"/>
    <property type="match status" value="1"/>
</dbReference>
<dbReference type="PROSITE" id="PS51007">
    <property type="entry name" value="CYTC"/>
    <property type="match status" value="1"/>
</dbReference>
<dbReference type="Pfam" id="PF13442">
    <property type="entry name" value="Cytochrome_CBB3"/>
    <property type="match status" value="1"/>
</dbReference>
<keyword evidence="4" id="KW-0349">Heme</keyword>
<evidence type="ECO:0000256" key="2">
    <source>
        <dbReference type="ARBA" id="ARBA00006488"/>
    </source>
</evidence>
<evidence type="ECO:0000256" key="4">
    <source>
        <dbReference type="ARBA" id="ARBA00022617"/>
    </source>
</evidence>
<evidence type="ECO:0000256" key="6">
    <source>
        <dbReference type="ARBA" id="ARBA00022982"/>
    </source>
</evidence>
<dbReference type="GO" id="GO:0005506">
    <property type="term" value="F:iron ion binding"/>
    <property type="evidence" value="ECO:0007669"/>
    <property type="project" value="InterPro"/>
</dbReference>
<dbReference type="InterPro" id="IPR036909">
    <property type="entry name" value="Cyt_c-like_dom_sf"/>
</dbReference>
<organism evidence="8">
    <name type="scientific">Cyprideis torosa</name>
    <dbReference type="NCBI Taxonomy" id="163714"/>
    <lineage>
        <taxon>Eukaryota</taxon>
        <taxon>Metazoa</taxon>
        <taxon>Ecdysozoa</taxon>
        <taxon>Arthropoda</taxon>
        <taxon>Crustacea</taxon>
        <taxon>Oligostraca</taxon>
        <taxon>Ostracoda</taxon>
        <taxon>Podocopa</taxon>
        <taxon>Podocopida</taxon>
        <taxon>Cytherocopina</taxon>
        <taxon>Cytheroidea</taxon>
        <taxon>Cytherideidae</taxon>
        <taxon>Cyprideis</taxon>
    </lineage>
</organism>
<evidence type="ECO:0000256" key="3">
    <source>
        <dbReference type="ARBA" id="ARBA00022448"/>
    </source>
</evidence>
<protein>
    <submittedName>
        <fullName evidence="8">Uncharacterized protein</fullName>
    </submittedName>
</protein>
<comment type="similarity">
    <text evidence="2">Belongs to the cytochrome c family.</text>
</comment>
<dbReference type="AlphaFoldDB" id="A0A7R8X238"/>
<keyword evidence="6" id="KW-0249">Electron transport</keyword>
<dbReference type="SUPFAM" id="SSF46626">
    <property type="entry name" value="Cytochrome c"/>
    <property type="match status" value="1"/>
</dbReference>
<evidence type="ECO:0000256" key="7">
    <source>
        <dbReference type="ARBA" id="ARBA00023004"/>
    </source>
</evidence>
<feature type="non-terminal residue" evidence="8">
    <location>
        <position position="134"/>
    </location>
</feature>
<evidence type="ECO:0000313" key="8">
    <source>
        <dbReference type="EMBL" id="CAD7239373.1"/>
    </source>
</evidence>
<dbReference type="PRINTS" id="PR00607">
    <property type="entry name" value="CYTCHROMECIE"/>
</dbReference>
<sequence>MIARLLSVLSAPVLDDEDTIQQARMELMQDRLGKVGSVDTFDPNAEVVARSGKEVYDATCNTCHGPGILEAPKLGDSAAWKTRMAAGLDGLVTSSINGKGSMPPRGGDPSLTDGEMHDVVEYMLKESGVDVAAA</sequence>
<keyword evidence="7" id="KW-0408">Iron</keyword>
<dbReference type="OrthoDB" id="10498977at2759"/>
<comment type="function">
    <text evidence="1">Electron carrier protein. The oxidized form of the cytochrome c heme group can accept an electron from the heme group of the cytochrome c1 subunit of cytochrome reductase. Cytochrome c then transfers this electron to the cytochrome oxidase complex, the final protein carrier in the mitochondrial electron-transport chain.</text>
</comment>
<dbReference type="PANTHER" id="PTHR40942">
    <property type="match status" value="1"/>
</dbReference>
<keyword evidence="5" id="KW-0479">Metal-binding</keyword>
<dbReference type="GO" id="GO:0009055">
    <property type="term" value="F:electron transfer activity"/>
    <property type="evidence" value="ECO:0007669"/>
    <property type="project" value="InterPro"/>
</dbReference>
<evidence type="ECO:0000256" key="1">
    <source>
        <dbReference type="ARBA" id="ARBA00002555"/>
    </source>
</evidence>
<evidence type="ECO:0000256" key="5">
    <source>
        <dbReference type="ARBA" id="ARBA00022723"/>
    </source>
</evidence>
<dbReference type="InterPro" id="IPR009056">
    <property type="entry name" value="Cyt_c-like_dom"/>
</dbReference>
<accession>A0A7R8X238</accession>
<dbReference type="EMBL" id="OB723940">
    <property type="protein sequence ID" value="CAD7239373.1"/>
    <property type="molecule type" value="Genomic_DNA"/>
</dbReference>